<evidence type="ECO:0000313" key="1">
    <source>
        <dbReference type="EMBL" id="WNY23841.1"/>
    </source>
</evidence>
<name>A0AA96ZU33_9EURY</name>
<organism evidence="1 2">
    <name type="scientific">Methanimicrococcus hongohii</name>
    <dbReference type="NCBI Taxonomy" id="3028295"/>
    <lineage>
        <taxon>Archaea</taxon>
        <taxon>Methanobacteriati</taxon>
        <taxon>Methanobacteriota</taxon>
        <taxon>Stenosarchaea group</taxon>
        <taxon>Methanomicrobia</taxon>
        <taxon>Methanosarcinales</taxon>
        <taxon>Methanosarcinaceae</taxon>
        <taxon>Methanimicrococcus</taxon>
    </lineage>
</organism>
<sequence length="136" mass="14244">MTIQEVISEVTNELEKIVGAQTVIGDPIITCGKTLIPITKLSVGFVSGGFEAGGKADSELAKTPYGGGGGAGAKVEPVAFIVIDGDKTEILTLNESNLEDEIVKFIGMIPTIIDKVKAAKKEKEPKARIIEVDDGC</sequence>
<evidence type="ECO:0000313" key="2">
    <source>
        <dbReference type="Proteomes" id="UP001302978"/>
    </source>
</evidence>
<dbReference type="PANTHER" id="PTHR39162">
    <property type="entry name" value="GLL3345 PROTEIN"/>
    <property type="match status" value="1"/>
</dbReference>
<dbReference type="KEGG" id="mehf:MmiHf6_11630"/>
<dbReference type="Proteomes" id="UP001302978">
    <property type="component" value="Chromosome"/>
</dbReference>
<keyword evidence="2" id="KW-1185">Reference proteome</keyword>
<evidence type="ECO:0008006" key="3">
    <source>
        <dbReference type="Google" id="ProtNLM"/>
    </source>
</evidence>
<dbReference type="EMBL" id="CP131059">
    <property type="protein sequence ID" value="WNY23841.1"/>
    <property type="molecule type" value="Genomic_DNA"/>
</dbReference>
<dbReference type="InterPro" id="IPR014229">
    <property type="entry name" value="Spore_YtfJ"/>
</dbReference>
<dbReference type="Pfam" id="PF09579">
    <property type="entry name" value="Spore_YtfJ"/>
    <property type="match status" value="1"/>
</dbReference>
<dbReference type="RefSeq" id="WP_316557007.1">
    <property type="nucleotide sequence ID" value="NZ_CP131059.1"/>
</dbReference>
<reference evidence="1 2" key="1">
    <citation type="submission" date="2023-07" db="EMBL/GenBank/DDBJ databases">
        <title>Closed genoem sequence of Methanomicrococcus sp. Hf6.</title>
        <authorList>
            <person name="Poehlein A."/>
            <person name="Protasov E."/>
            <person name="Platt K."/>
            <person name="Reeh H."/>
            <person name="Daniel R."/>
            <person name="Brune A."/>
        </authorList>
    </citation>
    <scope>NUCLEOTIDE SEQUENCE [LARGE SCALE GENOMIC DNA]</scope>
    <source>
        <strain evidence="1 2">Hf6</strain>
    </source>
</reference>
<proteinExistence type="predicted"/>
<dbReference type="PANTHER" id="PTHR39162:SF1">
    <property type="entry name" value="SPORULATION PROTEIN YTFJ"/>
    <property type="match status" value="1"/>
</dbReference>
<dbReference type="AlphaFoldDB" id="A0AA96ZU33"/>
<dbReference type="GeneID" id="85195738"/>
<accession>A0AA96ZU33</accession>
<dbReference type="PIRSF" id="PIRSF021377">
    <property type="entry name" value="YtfJ"/>
    <property type="match status" value="1"/>
</dbReference>
<protein>
    <recommendedName>
        <fullName evidence="3">Sporulation protein YtfJ</fullName>
    </recommendedName>
</protein>
<gene>
    <name evidence="1" type="ORF">MmiHf6_11630</name>
</gene>